<evidence type="ECO:0000313" key="2">
    <source>
        <dbReference type="Proteomes" id="UP000625711"/>
    </source>
</evidence>
<gene>
    <name evidence="1" type="ORF">GWI33_021268</name>
</gene>
<dbReference type="Proteomes" id="UP000625711">
    <property type="component" value="Unassembled WGS sequence"/>
</dbReference>
<organism evidence="1 2">
    <name type="scientific">Rhynchophorus ferrugineus</name>
    <name type="common">Red palm weevil</name>
    <name type="synonym">Curculio ferrugineus</name>
    <dbReference type="NCBI Taxonomy" id="354439"/>
    <lineage>
        <taxon>Eukaryota</taxon>
        <taxon>Metazoa</taxon>
        <taxon>Ecdysozoa</taxon>
        <taxon>Arthropoda</taxon>
        <taxon>Hexapoda</taxon>
        <taxon>Insecta</taxon>
        <taxon>Pterygota</taxon>
        <taxon>Neoptera</taxon>
        <taxon>Endopterygota</taxon>
        <taxon>Coleoptera</taxon>
        <taxon>Polyphaga</taxon>
        <taxon>Cucujiformia</taxon>
        <taxon>Curculionidae</taxon>
        <taxon>Dryophthorinae</taxon>
        <taxon>Rhynchophorus</taxon>
    </lineage>
</organism>
<comment type="caution">
    <text evidence="1">The sequence shown here is derived from an EMBL/GenBank/DDBJ whole genome shotgun (WGS) entry which is preliminary data.</text>
</comment>
<protein>
    <submittedName>
        <fullName evidence="1">Uncharacterized protein</fullName>
    </submittedName>
</protein>
<keyword evidence="2" id="KW-1185">Reference proteome</keyword>
<proteinExistence type="predicted"/>
<sequence>MLRDDLFPNLFKTSRRYLDPKAGDYKAAGWTEMVRPKKIQLDGAPIGVYGNPDTCSHCLNSRLGSSVVTAAIL</sequence>
<name>A0A834M4X8_RHYFE</name>
<reference evidence="1" key="1">
    <citation type="submission" date="2020-08" db="EMBL/GenBank/DDBJ databases">
        <title>Genome sequencing and assembly of the red palm weevil Rhynchophorus ferrugineus.</title>
        <authorList>
            <person name="Dias G.B."/>
            <person name="Bergman C.M."/>
            <person name="Manee M."/>
        </authorList>
    </citation>
    <scope>NUCLEOTIDE SEQUENCE</scope>
    <source>
        <strain evidence="1">AA-2017</strain>
        <tissue evidence="1">Whole larva</tissue>
    </source>
</reference>
<evidence type="ECO:0000313" key="1">
    <source>
        <dbReference type="EMBL" id="KAF7265274.1"/>
    </source>
</evidence>
<dbReference type="EMBL" id="JAACXV010014634">
    <property type="protein sequence ID" value="KAF7265274.1"/>
    <property type="molecule type" value="Genomic_DNA"/>
</dbReference>
<accession>A0A834M4X8</accession>
<dbReference type="AlphaFoldDB" id="A0A834M4X8"/>